<dbReference type="Pfam" id="PF01031">
    <property type="entry name" value="Dynamin_M"/>
    <property type="match status" value="2"/>
</dbReference>
<feature type="non-terminal residue" evidence="4">
    <location>
        <position position="619"/>
    </location>
</feature>
<dbReference type="InterPro" id="IPR001401">
    <property type="entry name" value="Dynamin_GTPase"/>
</dbReference>
<dbReference type="PANTHER" id="PTHR11566:SF21">
    <property type="entry name" value="DYNAMIN RELATED PROTEIN 1, ISOFORM A"/>
    <property type="match status" value="1"/>
</dbReference>
<proteinExistence type="predicted"/>
<dbReference type="GO" id="GO:0006897">
    <property type="term" value="P:endocytosis"/>
    <property type="evidence" value="ECO:0007669"/>
    <property type="project" value="TreeGrafter"/>
</dbReference>
<dbReference type="InterPro" id="IPR022812">
    <property type="entry name" value="Dynamin"/>
</dbReference>
<dbReference type="InterPro" id="IPR045063">
    <property type="entry name" value="Dynamin_N"/>
</dbReference>
<organism evidence="4 5">
    <name type="scientific">Haematococcus lacustris</name>
    <name type="common">Green alga</name>
    <name type="synonym">Haematococcus pluvialis</name>
    <dbReference type="NCBI Taxonomy" id="44745"/>
    <lineage>
        <taxon>Eukaryota</taxon>
        <taxon>Viridiplantae</taxon>
        <taxon>Chlorophyta</taxon>
        <taxon>core chlorophytes</taxon>
        <taxon>Chlorophyceae</taxon>
        <taxon>CS clade</taxon>
        <taxon>Chlamydomonadales</taxon>
        <taxon>Haematococcaceae</taxon>
        <taxon>Haematococcus</taxon>
    </lineage>
</organism>
<dbReference type="GO" id="GO:0000266">
    <property type="term" value="P:mitochondrial fission"/>
    <property type="evidence" value="ECO:0007669"/>
    <property type="project" value="TreeGrafter"/>
</dbReference>
<dbReference type="GO" id="GO:0005525">
    <property type="term" value="F:GTP binding"/>
    <property type="evidence" value="ECO:0007669"/>
    <property type="project" value="InterPro"/>
</dbReference>
<dbReference type="PANTHER" id="PTHR11566">
    <property type="entry name" value="DYNAMIN"/>
    <property type="match status" value="1"/>
</dbReference>
<dbReference type="GO" id="GO:0003924">
    <property type="term" value="F:GTPase activity"/>
    <property type="evidence" value="ECO:0007669"/>
    <property type="project" value="InterPro"/>
</dbReference>
<dbReference type="Gene3D" id="3.40.50.300">
    <property type="entry name" value="P-loop containing nucleotide triphosphate hydrolases"/>
    <property type="match status" value="1"/>
</dbReference>
<dbReference type="CDD" id="cd08771">
    <property type="entry name" value="DLP_1"/>
    <property type="match status" value="1"/>
</dbReference>
<accession>A0A699Z888</accession>
<dbReference type="GO" id="GO:0016020">
    <property type="term" value="C:membrane"/>
    <property type="evidence" value="ECO:0007669"/>
    <property type="project" value="TreeGrafter"/>
</dbReference>
<dbReference type="GO" id="GO:0005874">
    <property type="term" value="C:microtubule"/>
    <property type="evidence" value="ECO:0007669"/>
    <property type="project" value="TreeGrafter"/>
</dbReference>
<gene>
    <name evidence="4" type="ORF">HaLaN_11214</name>
</gene>
<evidence type="ECO:0000256" key="1">
    <source>
        <dbReference type="ARBA" id="ARBA00022741"/>
    </source>
</evidence>
<feature type="domain" description="Dynamin-type G" evidence="3">
    <location>
        <begin position="1"/>
        <end position="209"/>
    </location>
</feature>
<dbReference type="SMART" id="SM00053">
    <property type="entry name" value="DYNc"/>
    <property type="match status" value="1"/>
</dbReference>
<evidence type="ECO:0000259" key="3">
    <source>
        <dbReference type="PROSITE" id="PS51718"/>
    </source>
</evidence>
<dbReference type="GO" id="GO:0016559">
    <property type="term" value="P:peroxisome fission"/>
    <property type="evidence" value="ECO:0007669"/>
    <property type="project" value="TreeGrafter"/>
</dbReference>
<protein>
    <recommendedName>
        <fullName evidence="3">Dynamin-type G domain-containing protein</fullName>
    </recommendedName>
</protein>
<dbReference type="GO" id="GO:0008017">
    <property type="term" value="F:microtubule binding"/>
    <property type="evidence" value="ECO:0007669"/>
    <property type="project" value="TreeGrafter"/>
</dbReference>
<dbReference type="PRINTS" id="PR00195">
    <property type="entry name" value="DYNAMIN"/>
</dbReference>
<dbReference type="Pfam" id="PF00350">
    <property type="entry name" value="Dynamin_N"/>
    <property type="match status" value="1"/>
</dbReference>
<dbReference type="Proteomes" id="UP000485058">
    <property type="component" value="Unassembled WGS sequence"/>
</dbReference>
<keyword evidence="2" id="KW-0342">GTP-binding</keyword>
<reference evidence="4 5" key="1">
    <citation type="submission" date="2020-02" db="EMBL/GenBank/DDBJ databases">
        <title>Draft genome sequence of Haematococcus lacustris strain NIES-144.</title>
        <authorList>
            <person name="Morimoto D."/>
            <person name="Nakagawa S."/>
            <person name="Yoshida T."/>
            <person name="Sawayama S."/>
        </authorList>
    </citation>
    <scope>NUCLEOTIDE SEQUENCE [LARGE SCALE GENOMIC DNA]</scope>
    <source>
        <strain evidence="4 5">NIES-144</strain>
    </source>
</reference>
<dbReference type="EMBL" id="BLLF01000800">
    <property type="protein sequence ID" value="GFH15054.1"/>
    <property type="molecule type" value="Genomic_DNA"/>
</dbReference>
<dbReference type="InterPro" id="IPR030381">
    <property type="entry name" value="G_DYNAMIN_dom"/>
</dbReference>
<name>A0A699Z888_HAELA</name>
<keyword evidence="5" id="KW-1185">Reference proteome</keyword>
<evidence type="ECO:0000313" key="4">
    <source>
        <dbReference type="EMBL" id="GFH15054.1"/>
    </source>
</evidence>
<feature type="non-terminal residue" evidence="4">
    <location>
        <position position="1"/>
    </location>
</feature>
<dbReference type="Gene3D" id="1.20.120.1240">
    <property type="entry name" value="Dynamin, middle domain"/>
    <property type="match status" value="1"/>
</dbReference>
<evidence type="ECO:0000313" key="5">
    <source>
        <dbReference type="Proteomes" id="UP000485058"/>
    </source>
</evidence>
<dbReference type="PROSITE" id="PS51718">
    <property type="entry name" value="G_DYNAMIN_2"/>
    <property type="match status" value="1"/>
</dbReference>
<dbReference type="GO" id="GO:0005739">
    <property type="term" value="C:mitochondrion"/>
    <property type="evidence" value="ECO:0007669"/>
    <property type="project" value="TreeGrafter"/>
</dbReference>
<dbReference type="AlphaFoldDB" id="A0A699Z888"/>
<sequence length="619" mass="69274">RSFDSVEDQASLAALAGADELGFTRNVVVLEIQGADISLSLIDLPGIISSTEKEEDQYLVDMIKDMVKHYIQPPQTIIVLAVHALSDIQNQVVYKMAREADPHQQRTLGVITKVDVIPPGSHDMWIRMMRGDSFPLDLGYYMVVNPNQVDLDQGTSHEAAVAKEERFFQADANLSCLAHNPRWRKNLGLSNLTAALSKQLVDRTTAELPHMRAKASVTLSWWHVDHSWWHAHPAIPVEAALNAVQADLALLPPAVPELSRPGRLMTIMNDLALDIRMIVTALEATGSIDSYSGCHSKLLDAFARSVEASRPSFCIAAEGVESHNVCDGSAGDEADEGHCPIKKVMTMEEVKGKQFAHPNAAYCHDMLHKMRGYMLPGFKPYSAVLHIIKQHQPSWKQHVLRCLNDTSAALAQHLAPLVDRHFQLFPKLAPSMWPLVHKLLKEKQGSAREKLQELVDMEKDDPITWNNDFFTCQQEFLETLTQAYQQRLLTQAAALRMEVDPRGWASLPRSLPAQATPAAPARMHSLVGNSIASKRFVDYSMLVMRAHFQKAIAKGFHDFMDREMCKLAGFDAAHGQRQHWSWSKVVLGFLEEEPEVAQSRVDLQAREEKLLALEQLLAE</sequence>
<comment type="caution">
    <text evidence="4">The sequence shown here is derived from an EMBL/GenBank/DDBJ whole genome shotgun (WGS) entry which is preliminary data.</text>
</comment>
<dbReference type="GO" id="GO:0048312">
    <property type="term" value="P:intracellular distribution of mitochondria"/>
    <property type="evidence" value="ECO:0007669"/>
    <property type="project" value="TreeGrafter"/>
</dbReference>
<dbReference type="SUPFAM" id="SSF52540">
    <property type="entry name" value="P-loop containing nucleoside triphosphate hydrolases"/>
    <property type="match status" value="1"/>
</dbReference>
<keyword evidence="1" id="KW-0547">Nucleotide-binding</keyword>
<evidence type="ECO:0000256" key="2">
    <source>
        <dbReference type="ARBA" id="ARBA00023134"/>
    </source>
</evidence>
<dbReference type="InterPro" id="IPR000375">
    <property type="entry name" value="Dynamin_stalk"/>
</dbReference>
<dbReference type="InterPro" id="IPR027417">
    <property type="entry name" value="P-loop_NTPase"/>
</dbReference>